<dbReference type="Gene3D" id="3.30.70.20">
    <property type="match status" value="1"/>
</dbReference>
<sequence>MSDAFTRLARHLDSLPAGFPATESGVEIRILKRLFSEEEAEIAAQLIMMPEPVEGIARRTGRDETRLADMLERMSRKGLIFRSTRNGRKYYMAAQFVVGIWEYHLNDLDENLIRDVNEYLPVLMEKQWVKQETKQLRVVPIAGSISAGISVMPYEAAEEIIARQSRIVVSPCICRREHEMLGKGCGKPMEVCLSFGSAAAFYEENGLGRAISIEEALAVLKTGLAAGLVLQPGNAQKPANICMCCGCCCQVLKNLKTLDSPAKAVHTNYFAVVASDKCVACESCVSACQMDAITVNDTATVNRNRCIGCGLCVPACPEAAVSLLQKDAAERYVPPRNVFETYMNMARQRGKI</sequence>
<evidence type="ECO:0000259" key="4">
    <source>
        <dbReference type="PROSITE" id="PS51379"/>
    </source>
</evidence>
<proteinExistence type="predicted"/>
<evidence type="ECO:0000313" key="6">
    <source>
        <dbReference type="Proteomes" id="UP000014977"/>
    </source>
</evidence>
<dbReference type="eggNOG" id="COG2768">
    <property type="taxonomic scope" value="Bacteria"/>
</dbReference>
<feature type="domain" description="4Fe-4S ferredoxin-type" evidence="4">
    <location>
        <begin position="269"/>
        <end position="296"/>
    </location>
</feature>
<protein>
    <submittedName>
        <fullName evidence="5">4Fe-4S ferredoxin iron-sulfur binding domain-containing protein</fullName>
    </submittedName>
</protein>
<dbReference type="RefSeq" id="WP_020876318.1">
    <property type="nucleotide sequence ID" value="NZ_ATHJ01000083.1"/>
</dbReference>
<dbReference type="STRING" id="897.B2D07_03970"/>
<dbReference type="OrthoDB" id="5488678at2"/>
<comment type="caution">
    <text evidence="5">The sequence shown here is derived from an EMBL/GenBank/DDBJ whole genome shotgun (WGS) entry which is preliminary data.</text>
</comment>
<name>S7V1M9_DESML</name>
<dbReference type="InterPro" id="IPR017900">
    <property type="entry name" value="4Fe4S_Fe_S_CS"/>
</dbReference>
<organism evidence="5 6">
    <name type="scientific">Desulfococcus multivorans DSM 2059</name>
    <dbReference type="NCBI Taxonomy" id="1121405"/>
    <lineage>
        <taxon>Bacteria</taxon>
        <taxon>Pseudomonadati</taxon>
        <taxon>Thermodesulfobacteriota</taxon>
        <taxon>Desulfobacteria</taxon>
        <taxon>Desulfobacterales</taxon>
        <taxon>Desulfococcaceae</taxon>
        <taxon>Desulfococcus</taxon>
    </lineage>
</organism>
<feature type="domain" description="4Fe-4S ferredoxin-type" evidence="4">
    <location>
        <begin position="297"/>
        <end position="326"/>
    </location>
</feature>
<keyword evidence="3" id="KW-0411">Iron-sulfur</keyword>
<dbReference type="SUPFAM" id="SSF54862">
    <property type="entry name" value="4Fe-4S ferredoxins"/>
    <property type="match status" value="1"/>
</dbReference>
<keyword evidence="1" id="KW-0479">Metal-binding</keyword>
<gene>
    <name evidence="5" type="ORF">dsmv_0129</name>
</gene>
<dbReference type="InterPro" id="IPR017896">
    <property type="entry name" value="4Fe4S_Fe-S-bd"/>
</dbReference>
<dbReference type="Gene3D" id="1.10.10.10">
    <property type="entry name" value="Winged helix-like DNA-binding domain superfamily/Winged helix DNA-binding domain"/>
    <property type="match status" value="1"/>
</dbReference>
<keyword evidence="2" id="KW-0408">Iron</keyword>
<evidence type="ECO:0000256" key="3">
    <source>
        <dbReference type="ARBA" id="ARBA00023014"/>
    </source>
</evidence>
<evidence type="ECO:0000256" key="2">
    <source>
        <dbReference type="ARBA" id="ARBA00023004"/>
    </source>
</evidence>
<dbReference type="PROSITE" id="PS00198">
    <property type="entry name" value="4FE4S_FER_1"/>
    <property type="match status" value="1"/>
</dbReference>
<accession>S7V1M9</accession>
<dbReference type="Proteomes" id="UP000014977">
    <property type="component" value="Unassembled WGS sequence"/>
</dbReference>
<keyword evidence="6" id="KW-1185">Reference proteome</keyword>
<dbReference type="AlphaFoldDB" id="S7V1M9"/>
<reference evidence="5 6" key="1">
    <citation type="journal article" date="2013" name="Genome Announc.">
        <title>Draft genome sequences for three mercury-methylating, sulfate-reducing bacteria.</title>
        <authorList>
            <person name="Brown S.D."/>
            <person name="Hurt R.A.Jr."/>
            <person name="Gilmour C.C."/>
            <person name="Elias D.A."/>
        </authorList>
    </citation>
    <scope>NUCLEOTIDE SEQUENCE [LARGE SCALE GENOMIC DNA]</scope>
    <source>
        <strain evidence="5 6">DSM 2059</strain>
    </source>
</reference>
<dbReference type="GO" id="GO:0046872">
    <property type="term" value="F:metal ion binding"/>
    <property type="evidence" value="ECO:0007669"/>
    <property type="project" value="UniProtKB-KW"/>
</dbReference>
<evidence type="ECO:0000313" key="5">
    <source>
        <dbReference type="EMBL" id="EPR40404.1"/>
    </source>
</evidence>
<dbReference type="Pfam" id="PF14697">
    <property type="entry name" value="Fer4_21"/>
    <property type="match status" value="1"/>
</dbReference>
<dbReference type="GO" id="GO:0051536">
    <property type="term" value="F:iron-sulfur cluster binding"/>
    <property type="evidence" value="ECO:0007669"/>
    <property type="project" value="UniProtKB-KW"/>
</dbReference>
<dbReference type="PROSITE" id="PS51379">
    <property type="entry name" value="4FE4S_FER_2"/>
    <property type="match status" value="2"/>
</dbReference>
<evidence type="ECO:0000256" key="1">
    <source>
        <dbReference type="ARBA" id="ARBA00022723"/>
    </source>
</evidence>
<dbReference type="EMBL" id="ATHJ01000083">
    <property type="protein sequence ID" value="EPR40404.1"/>
    <property type="molecule type" value="Genomic_DNA"/>
</dbReference>
<dbReference type="InterPro" id="IPR036388">
    <property type="entry name" value="WH-like_DNA-bd_sf"/>
</dbReference>